<proteinExistence type="predicted"/>
<sequence>MGTEEVESLDTPPARSQPVEFLFIRQVLVRFLPFNMDQWPVVTPDLRDSDYFDGE</sequence>
<comment type="caution">
    <text evidence="1">The sequence shown here is derived from an EMBL/GenBank/DDBJ whole genome shotgun (WGS) entry which is preliminary data.</text>
</comment>
<dbReference type="EMBL" id="JAHQIW010007056">
    <property type="protein sequence ID" value="KAJ1371879.1"/>
    <property type="molecule type" value="Genomic_DNA"/>
</dbReference>
<evidence type="ECO:0000313" key="2">
    <source>
        <dbReference type="Proteomes" id="UP001196413"/>
    </source>
</evidence>
<reference evidence="1" key="1">
    <citation type="submission" date="2021-06" db="EMBL/GenBank/DDBJ databases">
        <title>Parelaphostrongylus tenuis whole genome reference sequence.</title>
        <authorList>
            <person name="Garwood T.J."/>
            <person name="Larsen P.A."/>
            <person name="Fountain-Jones N.M."/>
            <person name="Garbe J.R."/>
            <person name="Macchietto M.G."/>
            <person name="Kania S.A."/>
            <person name="Gerhold R.W."/>
            <person name="Richards J.E."/>
            <person name="Wolf T.M."/>
        </authorList>
    </citation>
    <scope>NUCLEOTIDE SEQUENCE</scope>
    <source>
        <strain evidence="1">MNPRO001-30</strain>
        <tissue evidence="1">Meninges</tissue>
    </source>
</reference>
<evidence type="ECO:0000313" key="1">
    <source>
        <dbReference type="EMBL" id="KAJ1371879.1"/>
    </source>
</evidence>
<organism evidence="1 2">
    <name type="scientific">Parelaphostrongylus tenuis</name>
    <name type="common">Meningeal worm</name>
    <dbReference type="NCBI Taxonomy" id="148309"/>
    <lineage>
        <taxon>Eukaryota</taxon>
        <taxon>Metazoa</taxon>
        <taxon>Ecdysozoa</taxon>
        <taxon>Nematoda</taxon>
        <taxon>Chromadorea</taxon>
        <taxon>Rhabditida</taxon>
        <taxon>Rhabditina</taxon>
        <taxon>Rhabditomorpha</taxon>
        <taxon>Strongyloidea</taxon>
        <taxon>Metastrongylidae</taxon>
        <taxon>Parelaphostrongylus</taxon>
    </lineage>
</organism>
<protein>
    <submittedName>
        <fullName evidence="1">Uncharacterized protein</fullName>
    </submittedName>
</protein>
<dbReference type="AlphaFoldDB" id="A0AAD5RBG5"/>
<accession>A0AAD5RBG5</accession>
<name>A0AAD5RBG5_PARTN</name>
<keyword evidence="2" id="KW-1185">Reference proteome</keyword>
<gene>
    <name evidence="1" type="ORF">KIN20_033912</name>
</gene>
<dbReference type="Proteomes" id="UP001196413">
    <property type="component" value="Unassembled WGS sequence"/>
</dbReference>